<proteinExistence type="predicted"/>
<organism evidence="4 5">
    <name type="scientific">Brevibacillus reuszeri</name>
    <dbReference type="NCBI Taxonomy" id="54915"/>
    <lineage>
        <taxon>Bacteria</taxon>
        <taxon>Bacillati</taxon>
        <taxon>Bacillota</taxon>
        <taxon>Bacilli</taxon>
        <taxon>Bacillales</taxon>
        <taxon>Paenibacillaceae</taxon>
        <taxon>Brevibacillus</taxon>
    </lineage>
</organism>
<dbReference type="EMBL" id="LGIQ01000002">
    <property type="protein sequence ID" value="KNB74603.1"/>
    <property type="molecule type" value="Genomic_DNA"/>
</dbReference>
<accession>A0A0K9Z0U4</accession>
<reference evidence="4" key="2">
    <citation type="submission" date="2015-07" db="EMBL/GenBank/DDBJ databases">
        <title>MeaNS - Measles Nucleotide Surveillance Program.</title>
        <authorList>
            <person name="Tran T."/>
            <person name="Druce J."/>
        </authorList>
    </citation>
    <scope>NUCLEOTIDE SEQUENCE</scope>
    <source>
        <strain evidence="4">DSM 9887</strain>
    </source>
</reference>
<gene>
    <name evidence="4" type="ORF">ADS79_02650</name>
    <name evidence="3" type="ORF">BRE01_14620</name>
</gene>
<dbReference type="Proteomes" id="UP000036834">
    <property type="component" value="Unassembled WGS sequence"/>
</dbReference>
<dbReference type="EMBL" id="BJON01000006">
    <property type="protein sequence ID" value="GED67760.1"/>
    <property type="molecule type" value="Genomic_DNA"/>
</dbReference>
<evidence type="ECO:0000256" key="1">
    <source>
        <dbReference type="SAM" id="SignalP"/>
    </source>
</evidence>
<comment type="caution">
    <text evidence="4">The sequence shown here is derived from an EMBL/GenBank/DDBJ whole genome shotgun (WGS) entry which is preliminary data.</text>
</comment>
<evidence type="ECO:0000313" key="6">
    <source>
        <dbReference type="Proteomes" id="UP000319578"/>
    </source>
</evidence>
<evidence type="ECO:0000259" key="2">
    <source>
        <dbReference type="Pfam" id="PF16244"/>
    </source>
</evidence>
<feature type="chain" id="PRO_5038791843" description="YcdB/YcdC repeated domain-containing protein" evidence="1">
    <location>
        <begin position="23"/>
        <end position="504"/>
    </location>
</feature>
<feature type="signal peptide" evidence="1">
    <location>
        <begin position="1"/>
        <end position="22"/>
    </location>
</feature>
<keyword evidence="1" id="KW-0732">Signal</keyword>
<dbReference type="Proteomes" id="UP000319578">
    <property type="component" value="Unassembled WGS sequence"/>
</dbReference>
<dbReference type="PATRIC" id="fig|54915.3.peg.5695"/>
<feature type="domain" description="YcdB/YcdC repeated" evidence="2">
    <location>
        <begin position="92"/>
        <end position="186"/>
    </location>
</feature>
<dbReference type="STRING" id="54915.ADS79_02650"/>
<evidence type="ECO:0000313" key="4">
    <source>
        <dbReference type="EMBL" id="KNB74603.1"/>
    </source>
</evidence>
<reference evidence="5" key="1">
    <citation type="submission" date="2015-07" db="EMBL/GenBank/DDBJ databases">
        <title>Genome sequencing project for genomic taxonomy and phylogenomics of Bacillus-like bacteria.</title>
        <authorList>
            <person name="Liu B."/>
            <person name="Wang J."/>
            <person name="Zhu Y."/>
            <person name="Liu G."/>
            <person name="Chen Q."/>
            <person name="Chen Z."/>
            <person name="Lan J."/>
            <person name="Che J."/>
            <person name="Ge C."/>
            <person name="Shi H."/>
            <person name="Pan Z."/>
            <person name="Liu X."/>
        </authorList>
    </citation>
    <scope>NUCLEOTIDE SEQUENCE [LARGE SCALE GENOMIC DNA]</scope>
    <source>
        <strain evidence="5">DSM 9887</strain>
    </source>
</reference>
<sequence length="504" mass="56983">MKKRTKSMYVLLATCLAASATFSVVSGKEASAQEQRNETGAVDAQTVRKIEQSIERLSELVPYMKEYPRSEFVLFKNRSLIIVNKRKGTDQEFPYVTLFADAKTGEIKRFMLLTGTGFTSTYPYEKAKEVAITFMKKWFGEDMGGYQFDPDTPKRNSSFLFRKIVNGIPFRNDTLGISVDSEGQIKNLAKGDGHTESIDEEQDVSQIHFADPKQALPKEKIEQMLVSYMKPYIALSTDGKKYRLLYQPAFSGEILAATGKDKVEPTLHRLIQFQPQAKEVIVKSKEEAAAFLGRQSGYDFTKGRSAFQQTKNPDNGLTNYVWMTEDEVLGSLFFEEQTGKVTSYQVLDTKKKSKAKKALSMEQALQHAIEGLSEFLPLTDKGMTLTAYRYVDYYDSYEFDFSQLYQGYVIDDSIKQAHVDAATGKVTLLDWGGGNKKKLPFPDTKKAITPEEATKKFLQKYPLKLYYSMNEAKNAAELVYILPGDPSEEIDAMTGEFYHLGIDP</sequence>
<evidence type="ECO:0000313" key="3">
    <source>
        <dbReference type="EMBL" id="GED67760.1"/>
    </source>
</evidence>
<keyword evidence="6" id="KW-1185">Reference proteome</keyword>
<dbReference type="OrthoDB" id="2469136at2"/>
<name>A0A0K9Z0U4_9BACL</name>
<dbReference type="InterPro" id="IPR032599">
    <property type="entry name" value="YcdB/YcdC_rep_domain"/>
</dbReference>
<reference evidence="3 6" key="3">
    <citation type="submission" date="2019-06" db="EMBL/GenBank/DDBJ databases">
        <title>Whole genome shotgun sequence of Brevibacillus reuszeri NBRC 15719.</title>
        <authorList>
            <person name="Hosoyama A."/>
            <person name="Uohara A."/>
            <person name="Ohji S."/>
            <person name="Ichikawa N."/>
        </authorList>
    </citation>
    <scope>NUCLEOTIDE SEQUENCE [LARGE SCALE GENOMIC DNA]</scope>
    <source>
        <strain evidence="3 6">NBRC 15719</strain>
    </source>
</reference>
<protein>
    <recommendedName>
        <fullName evidence="2">YcdB/YcdC repeated domain-containing protein</fullName>
    </recommendedName>
</protein>
<dbReference type="RefSeq" id="WP_049736852.1">
    <property type="nucleotide sequence ID" value="NZ_BJON01000006.1"/>
</dbReference>
<feature type="domain" description="YcdB/YcdC repeated" evidence="2">
    <location>
        <begin position="313"/>
        <end position="427"/>
    </location>
</feature>
<dbReference type="Pfam" id="PF16244">
    <property type="entry name" value="DUF4901"/>
    <property type="match status" value="2"/>
</dbReference>
<evidence type="ECO:0000313" key="5">
    <source>
        <dbReference type="Proteomes" id="UP000036834"/>
    </source>
</evidence>
<dbReference type="AlphaFoldDB" id="A0A0K9Z0U4"/>